<name>A0AAV0WW25_9HEMI</name>
<feature type="compositionally biased region" description="Low complexity" evidence="1">
    <location>
        <begin position="25"/>
        <end position="60"/>
    </location>
</feature>
<keyword evidence="3" id="KW-1185">Reference proteome</keyword>
<gene>
    <name evidence="2" type="ORF">MEUPH1_LOCUS15113</name>
</gene>
<reference evidence="2 3" key="1">
    <citation type="submission" date="2023-01" db="EMBL/GenBank/DDBJ databases">
        <authorList>
            <person name="Whitehead M."/>
        </authorList>
    </citation>
    <scope>NUCLEOTIDE SEQUENCE [LARGE SCALE GENOMIC DNA]</scope>
</reference>
<dbReference type="AlphaFoldDB" id="A0AAV0WW25"/>
<comment type="caution">
    <text evidence="2">The sequence shown here is derived from an EMBL/GenBank/DDBJ whole genome shotgun (WGS) entry which is preliminary data.</text>
</comment>
<organism evidence="2 3">
    <name type="scientific">Macrosiphum euphorbiae</name>
    <name type="common">potato aphid</name>
    <dbReference type="NCBI Taxonomy" id="13131"/>
    <lineage>
        <taxon>Eukaryota</taxon>
        <taxon>Metazoa</taxon>
        <taxon>Ecdysozoa</taxon>
        <taxon>Arthropoda</taxon>
        <taxon>Hexapoda</taxon>
        <taxon>Insecta</taxon>
        <taxon>Pterygota</taxon>
        <taxon>Neoptera</taxon>
        <taxon>Paraneoptera</taxon>
        <taxon>Hemiptera</taxon>
        <taxon>Sternorrhyncha</taxon>
        <taxon>Aphidomorpha</taxon>
        <taxon>Aphidoidea</taxon>
        <taxon>Aphididae</taxon>
        <taxon>Macrosiphini</taxon>
        <taxon>Macrosiphum</taxon>
    </lineage>
</organism>
<protein>
    <submittedName>
        <fullName evidence="2">Uncharacterized protein</fullName>
    </submittedName>
</protein>
<proteinExistence type="predicted"/>
<sequence>MVVYYKSVISNPLFQFTRGSDRKSVLLSSPSHRESSPSLNSPHQLSPTINSTTTNQNSQRQFRKRSRTIPAYRSRSNKRSKISIGQRSVSPPIDTHGRSNLDIQQNPNDSSNNKIIIRNPYGTTEDKRELYSSYTDCSSSLSTDTTKAHVLEDGFDNLINDLKDSFNITRKIFNNYRSSIESQYNQITQQCEKLRINLNDS</sequence>
<dbReference type="Proteomes" id="UP001160148">
    <property type="component" value="Unassembled WGS sequence"/>
</dbReference>
<feature type="compositionally biased region" description="Polar residues" evidence="1">
    <location>
        <begin position="101"/>
        <end position="114"/>
    </location>
</feature>
<dbReference type="EMBL" id="CARXXK010000002">
    <property type="protein sequence ID" value="CAI6359732.1"/>
    <property type="molecule type" value="Genomic_DNA"/>
</dbReference>
<evidence type="ECO:0000313" key="2">
    <source>
        <dbReference type="EMBL" id="CAI6359732.1"/>
    </source>
</evidence>
<evidence type="ECO:0000256" key="1">
    <source>
        <dbReference type="SAM" id="MobiDB-lite"/>
    </source>
</evidence>
<evidence type="ECO:0000313" key="3">
    <source>
        <dbReference type="Proteomes" id="UP001160148"/>
    </source>
</evidence>
<accession>A0AAV0WW25</accession>
<feature type="region of interest" description="Disordered" evidence="1">
    <location>
        <begin position="25"/>
        <end position="116"/>
    </location>
</feature>